<dbReference type="Proteomes" id="UP000228767">
    <property type="component" value="Unassembled WGS sequence"/>
</dbReference>
<organism evidence="14 15">
    <name type="scientific">Candidatus Vogelbacteria bacterium CG10_big_fil_rev_8_21_14_0_10_51_16</name>
    <dbReference type="NCBI Taxonomy" id="1975045"/>
    <lineage>
        <taxon>Bacteria</taxon>
        <taxon>Candidatus Vogeliibacteriota</taxon>
    </lineage>
</organism>
<proteinExistence type="inferred from homology"/>
<dbReference type="InterPro" id="IPR027417">
    <property type="entry name" value="P-loop_NTPase"/>
</dbReference>
<evidence type="ECO:0000256" key="8">
    <source>
        <dbReference type="ARBA" id="ARBA00034617"/>
    </source>
</evidence>
<gene>
    <name evidence="14" type="ORF">COV10_03815</name>
</gene>
<evidence type="ECO:0000259" key="13">
    <source>
        <dbReference type="PROSITE" id="PS51217"/>
    </source>
</evidence>
<dbReference type="AlphaFoldDB" id="A0A2H0RDP7"/>
<dbReference type="CDD" id="cd17932">
    <property type="entry name" value="DEXQc_UvrD"/>
    <property type="match status" value="1"/>
</dbReference>
<dbReference type="Gene3D" id="1.10.10.160">
    <property type="match status" value="1"/>
</dbReference>
<feature type="domain" description="UvrD-like helicase ATP-binding" evidence="12">
    <location>
        <begin position="9"/>
        <end position="325"/>
    </location>
</feature>
<evidence type="ECO:0000256" key="6">
    <source>
        <dbReference type="ARBA" id="ARBA00023125"/>
    </source>
</evidence>
<comment type="caution">
    <text evidence="14">The sequence shown here is derived from an EMBL/GenBank/DDBJ whole genome shotgun (WGS) entry which is preliminary data.</text>
</comment>
<evidence type="ECO:0000256" key="11">
    <source>
        <dbReference type="PROSITE-ProRule" id="PRU00560"/>
    </source>
</evidence>
<protein>
    <recommendedName>
        <fullName evidence="9">DNA 3'-5' helicase</fullName>
        <ecNumber evidence="9">5.6.2.4</ecNumber>
    </recommendedName>
</protein>
<keyword evidence="4 11" id="KW-0347">Helicase</keyword>
<dbReference type="EMBL" id="PCYI01000025">
    <property type="protein sequence ID" value="PIR44603.1"/>
    <property type="molecule type" value="Genomic_DNA"/>
</dbReference>
<dbReference type="Pfam" id="PF13361">
    <property type="entry name" value="UvrD_C"/>
    <property type="match status" value="1"/>
</dbReference>
<dbReference type="PROSITE" id="PS51217">
    <property type="entry name" value="UVRD_HELICASE_CTER"/>
    <property type="match status" value="1"/>
</dbReference>
<dbReference type="GO" id="GO:0005524">
    <property type="term" value="F:ATP binding"/>
    <property type="evidence" value="ECO:0007669"/>
    <property type="project" value="UniProtKB-UniRule"/>
</dbReference>
<keyword evidence="3 11" id="KW-0378">Hydrolase</keyword>
<dbReference type="GO" id="GO:0000725">
    <property type="term" value="P:recombinational repair"/>
    <property type="evidence" value="ECO:0007669"/>
    <property type="project" value="TreeGrafter"/>
</dbReference>
<reference evidence="14 15" key="1">
    <citation type="submission" date="2017-09" db="EMBL/GenBank/DDBJ databases">
        <title>Depth-based differentiation of microbial function through sediment-hosted aquifers and enrichment of novel symbionts in the deep terrestrial subsurface.</title>
        <authorList>
            <person name="Probst A.J."/>
            <person name="Ladd B."/>
            <person name="Jarett J.K."/>
            <person name="Geller-Mcgrath D.E."/>
            <person name="Sieber C.M."/>
            <person name="Emerson J.B."/>
            <person name="Anantharaman K."/>
            <person name="Thomas B.C."/>
            <person name="Malmstrom R."/>
            <person name="Stieglmeier M."/>
            <person name="Klingl A."/>
            <person name="Woyke T."/>
            <person name="Ryan C.M."/>
            <person name="Banfield J.F."/>
        </authorList>
    </citation>
    <scope>NUCLEOTIDE SEQUENCE [LARGE SCALE GENOMIC DNA]</scope>
    <source>
        <strain evidence="14">CG10_big_fil_rev_8_21_14_0_10_51_16</strain>
    </source>
</reference>
<dbReference type="InterPro" id="IPR014016">
    <property type="entry name" value="UvrD-like_ATP-bd"/>
</dbReference>
<dbReference type="InterPro" id="IPR000212">
    <property type="entry name" value="DNA_helicase_UvrD/REP"/>
</dbReference>
<comment type="catalytic activity">
    <reaction evidence="10">
        <text>ATP + H2O = ADP + phosphate + H(+)</text>
        <dbReference type="Rhea" id="RHEA:13065"/>
        <dbReference type="ChEBI" id="CHEBI:15377"/>
        <dbReference type="ChEBI" id="CHEBI:15378"/>
        <dbReference type="ChEBI" id="CHEBI:30616"/>
        <dbReference type="ChEBI" id="CHEBI:43474"/>
        <dbReference type="ChEBI" id="CHEBI:456216"/>
        <dbReference type="EC" id="5.6.2.4"/>
    </reaction>
</comment>
<dbReference type="PROSITE" id="PS51198">
    <property type="entry name" value="UVRD_HELICASE_ATP_BIND"/>
    <property type="match status" value="1"/>
</dbReference>
<evidence type="ECO:0000313" key="15">
    <source>
        <dbReference type="Proteomes" id="UP000228767"/>
    </source>
</evidence>
<accession>A0A2H0RDP7</accession>
<keyword evidence="5 11" id="KW-0067">ATP-binding</keyword>
<dbReference type="GO" id="GO:0033202">
    <property type="term" value="C:DNA helicase complex"/>
    <property type="evidence" value="ECO:0007669"/>
    <property type="project" value="TreeGrafter"/>
</dbReference>
<dbReference type="GO" id="GO:0043138">
    <property type="term" value="F:3'-5' DNA helicase activity"/>
    <property type="evidence" value="ECO:0007669"/>
    <property type="project" value="UniProtKB-EC"/>
</dbReference>
<evidence type="ECO:0000256" key="3">
    <source>
        <dbReference type="ARBA" id="ARBA00022801"/>
    </source>
</evidence>
<dbReference type="CDD" id="cd18807">
    <property type="entry name" value="SF1_C_UvrD"/>
    <property type="match status" value="1"/>
</dbReference>
<dbReference type="EC" id="5.6.2.4" evidence="9"/>
<evidence type="ECO:0000259" key="12">
    <source>
        <dbReference type="PROSITE" id="PS51198"/>
    </source>
</evidence>
<dbReference type="GO" id="GO:0003677">
    <property type="term" value="F:DNA binding"/>
    <property type="evidence" value="ECO:0007669"/>
    <property type="project" value="UniProtKB-KW"/>
</dbReference>
<evidence type="ECO:0000256" key="7">
    <source>
        <dbReference type="ARBA" id="ARBA00023235"/>
    </source>
</evidence>
<keyword evidence="2 11" id="KW-0547">Nucleotide-binding</keyword>
<dbReference type="Gene3D" id="1.10.486.10">
    <property type="entry name" value="PCRA, domain 4"/>
    <property type="match status" value="1"/>
</dbReference>
<dbReference type="GO" id="GO:0005829">
    <property type="term" value="C:cytosol"/>
    <property type="evidence" value="ECO:0007669"/>
    <property type="project" value="TreeGrafter"/>
</dbReference>
<evidence type="ECO:0000256" key="5">
    <source>
        <dbReference type="ARBA" id="ARBA00022840"/>
    </source>
</evidence>
<evidence type="ECO:0000313" key="14">
    <source>
        <dbReference type="EMBL" id="PIR44603.1"/>
    </source>
</evidence>
<dbReference type="PANTHER" id="PTHR11070">
    <property type="entry name" value="UVRD / RECB / PCRA DNA HELICASE FAMILY MEMBER"/>
    <property type="match status" value="1"/>
</dbReference>
<dbReference type="SUPFAM" id="SSF52540">
    <property type="entry name" value="P-loop containing nucleoside triphosphate hydrolases"/>
    <property type="match status" value="1"/>
</dbReference>
<keyword evidence="7" id="KW-0413">Isomerase</keyword>
<comment type="similarity">
    <text evidence="1">Belongs to the helicase family. UvrD subfamily.</text>
</comment>
<dbReference type="GO" id="GO:0016887">
    <property type="term" value="F:ATP hydrolysis activity"/>
    <property type="evidence" value="ECO:0007669"/>
    <property type="project" value="RHEA"/>
</dbReference>
<dbReference type="Pfam" id="PF00580">
    <property type="entry name" value="UvrD-helicase"/>
    <property type="match status" value="1"/>
</dbReference>
<dbReference type="InterPro" id="IPR014017">
    <property type="entry name" value="DNA_helicase_UvrD-like_C"/>
</dbReference>
<feature type="binding site" evidence="11">
    <location>
        <begin position="30"/>
        <end position="37"/>
    </location>
    <ligand>
        <name>ATP</name>
        <dbReference type="ChEBI" id="CHEBI:30616"/>
    </ligand>
</feature>
<name>A0A2H0RDP7_9BACT</name>
<dbReference type="Gene3D" id="3.40.50.300">
    <property type="entry name" value="P-loop containing nucleotide triphosphate hydrolases"/>
    <property type="match status" value="2"/>
</dbReference>
<evidence type="ECO:0000256" key="9">
    <source>
        <dbReference type="ARBA" id="ARBA00034808"/>
    </source>
</evidence>
<evidence type="ECO:0000256" key="1">
    <source>
        <dbReference type="ARBA" id="ARBA00009922"/>
    </source>
</evidence>
<evidence type="ECO:0000256" key="10">
    <source>
        <dbReference type="ARBA" id="ARBA00048988"/>
    </source>
</evidence>
<sequence length="693" mass="78449">MKSTEQHLLELNPQQREAATHAEGPLLVVAGAGAGKTKTIAHRILQLIHGGVPPQHILAITFTNKAAKEMRDRVTHLLGESRDTRYEARKQEAGVKSQEPIISTNPVTPMPYALCPMPSSLPFISTFHALGVQLIKENAAILGTTRYFTILDKTESLATIKRALKALGLNPKEEEPQVLSTIISREKNKLVTVDDFGRQESESWRHETILKTWKKYEELLREQQAFDFDDLILRPVLLFRAHPEILARYQERWRYLHIDEYQDTNVAQYELSRLLATKYGNICVVGDTDQSVYGWRGADYRNILHFEENFPGARTVTLEENYRSTQIILATANEVIKKNKLRKEKNLFTKRGEGEKIELYEALDEGDEARHVAKILEKLLGTGTPPTECAVLYRANFQSRVLEEALLVRGVPYQVLGTKFYERKEVKDVLAFVRVALNPNDREAFARIVNVPPRGVGAVSLEKIQSGREAELPEKLRAKLYDFRAILKRVREALGQEKLSDALKQVVRISGLEKMLTEGSEEDEERLLNLKELVTIATKYDALPREEQLDTFLTETALLSDQDSLMEKGSGVRLMTIHAAKGLEFAHVFIVGLEEGLFPHERLGSTRNPQEEAEEERRLFYVALTRAKQKLHLSYAASRTIFGSRHANLPSSFLDDVADEVVEFESGIGNSNISGRGGGWEEDVITWDSLGKR</sequence>
<evidence type="ECO:0000256" key="2">
    <source>
        <dbReference type="ARBA" id="ARBA00022741"/>
    </source>
</evidence>
<evidence type="ECO:0000256" key="4">
    <source>
        <dbReference type="ARBA" id="ARBA00022806"/>
    </source>
</evidence>
<feature type="domain" description="UvrD-like helicase C-terminal" evidence="13">
    <location>
        <begin position="326"/>
        <end position="582"/>
    </location>
</feature>
<comment type="catalytic activity">
    <reaction evidence="8">
        <text>Couples ATP hydrolysis with the unwinding of duplex DNA by translocating in the 3'-5' direction.</text>
        <dbReference type="EC" id="5.6.2.4"/>
    </reaction>
</comment>
<dbReference type="PANTHER" id="PTHR11070:SF2">
    <property type="entry name" value="ATP-DEPENDENT DNA HELICASE SRS2"/>
    <property type="match status" value="1"/>
</dbReference>
<dbReference type="InterPro" id="IPR013986">
    <property type="entry name" value="DExx_box_DNA_helicase_dom_sf"/>
</dbReference>
<keyword evidence="6" id="KW-0238">DNA-binding</keyword>